<dbReference type="InterPro" id="IPR041492">
    <property type="entry name" value="HAD_2"/>
</dbReference>
<organism evidence="1 2">
    <name type="scientific">Aminobacter aminovorans</name>
    <name type="common">Chelatobacter heintzii</name>
    <dbReference type="NCBI Taxonomy" id="83263"/>
    <lineage>
        <taxon>Bacteria</taxon>
        <taxon>Pseudomonadati</taxon>
        <taxon>Pseudomonadota</taxon>
        <taxon>Alphaproteobacteria</taxon>
        <taxon>Hyphomicrobiales</taxon>
        <taxon>Phyllobacteriaceae</taxon>
        <taxon>Aminobacter</taxon>
    </lineage>
</organism>
<dbReference type="Gene3D" id="3.40.50.1000">
    <property type="entry name" value="HAD superfamily/HAD-like"/>
    <property type="match status" value="1"/>
</dbReference>
<dbReference type="InterPro" id="IPR023214">
    <property type="entry name" value="HAD_sf"/>
</dbReference>
<evidence type="ECO:0000313" key="2">
    <source>
        <dbReference type="Proteomes" id="UP000254701"/>
    </source>
</evidence>
<gene>
    <name evidence="1" type="primary">gph_3</name>
    <name evidence="1" type="ORF">NCTC10684_04799</name>
</gene>
<dbReference type="PANTHER" id="PTHR43434:SF13">
    <property type="entry name" value="PHOSPHOGLYCOLATE PHOSPHATASE"/>
    <property type="match status" value="1"/>
</dbReference>
<dbReference type="Gene3D" id="1.10.150.240">
    <property type="entry name" value="Putative phosphatase, domain 2"/>
    <property type="match status" value="1"/>
</dbReference>
<dbReference type="NCBIfam" id="TIGR01549">
    <property type="entry name" value="HAD-SF-IA-v1"/>
    <property type="match status" value="1"/>
</dbReference>
<dbReference type="OrthoDB" id="9782449at2"/>
<dbReference type="InterPro" id="IPR050155">
    <property type="entry name" value="HAD-like_hydrolase_sf"/>
</dbReference>
<dbReference type="Pfam" id="PF13419">
    <property type="entry name" value="HAD_2"/>
    <property type="match status" value="1"/>
</dbReference>
<dbReference type="Proteomes" id="UP000254701">
    <property type="component" value="Unassembled WGS sequence"/>
</dbReference>
<dbReference type="EC" id="3.1.3.18" evidence="1"/>
<accession>A0A380WRJ9</accession>
<dbReference type="SUPFAM" id="SSF56784">
    <property type="entry name" value="HAD-like"/>
    <property type="match status" value="1"/>
</dbReference>
<dbReference type="InterPro" id="IPR036412">
    <property type="entry name" value="HAD-like_sf"/>
</dbReference>
<dbReference type="EMBL" id="UFSM01000001">
    <property type="protein sequence ID" value="SUU91530.1"/>
    <property type="molecule type" value="Genomic_DNA"/>
</dbReference>
<dbReference type="GO" id="GO:0008967">
    <property type="term" value="F:phosphoglycolate phosphatase activity"/>
    <property type="evidence" value="ECO:0007669"/>
    <property type="project" value="UniProtKB-EC"/>
</dbReference>
<dbReference type="GO" id="GO:0005829">
    <property type="term" value="C:cytosol"/>
    <property type="evidence" value="ECO:0007669"/>
    <property type="project" value="TreeGrafter"/>
</dbReference>
<dbReference type="RefSeq" id="WP_115733381.1">
    <property type="nucleotide sequence ID" value="NZ_BAAAVY010000004.1"/>
</dbReference>
<proteinExistence type="predicted"/>
<dbReference type="GO" id="GO:0006281">
    <property type="term" value="P:DNA repair"/>
    <property type="evidence" value="ECO:0007669"/>
    <property type="project" value="TreeGrafter"/>
</dbReference>
<dbReference type="AlphaFoldDB" id="A0A380WRJ9"/>
<dbReference type="SFLD" id="SFLDS00003">
    <property type="entry name" value="Haloacid_Dehalogenase"/>
    <property type="match status" value="1"/>
</dbReference>
<evidence type="ECO:0000313" key="1">
    <source>
        <dbReference type="EMBL" id="SUU91530.1"/>
    </source>
</evidence>
<dbReference type="PANTHER" id="PTHR43434">
    <property type="entry name" value="PHOSPHOGLYCOLATE PHOSPHATASE"/>
    <property type="match status" value="1"/>
</dbReference>
<reference evidence="1 2" key="1">
    <citation type="submission" date="2018-06" db="EMBL/GenBank/DDBJ databases">
        <authorList>
            <consortium name="Pathogen Informatics"/>
            <person name="Doyle S."/>
        </authorList>
    </citation>
    <scope>NUCLEOTIDE SEQUENCE [LARGE SCALE GENOMIC DNA]</scope>
    <source>
        <strain evidence="1 2">NCTC10684</strain>
    </source>
</reference>
<sequence length="209" mass="22419">MSSFSLAIFDYDGTLADSFPWFCSVLNQTARQFGFREVTQDEIDELRALGTREIVARLGVAKWKLPAIAMHMRKLSAESRDAVALFPGVGPMLASLAASNIRVAIVSSNTENTIRRTLGPAAVHVSHFQCGASLWGKGAMFKAVIKRLGADKRRTIAIGDEVRDIEAARGAGIASGAVTFGYNAGATLRAQGPDLVFDNYVDLVAKLTA</sequence>
<dbReference type="SFLD" id="SFLDG01129">
    <property type="entry name" value="C1.5:_HAD__Beta-PGM__Phosphata"/>
    <property type="match status" value="1"/>
</dbReference>
<dbReference type="InterPro" id="IPR006439">
    <property type="entry name" value="HAD-SF_hydro_IA"/>
</dbReference>
<protein>
    <submittedName>
        <fullName evidence="1">Phosphoglycolate phosphatase</fullName>
        <ecNumber evidence="1">3.1.3.18</ecNumber>
    </submittedName>
</protein>
<keyword evidence="1" id="KW-0378">Hydrolase</keyword>
<dbReference type="InterPro" id="IPR023198">
    <property type="entry name" value="PGP-like_dom2"/>
</dbReference>
<name>A0A380WRJ9_AMIAI</name>